<reference evidence="1" key="1">
    <citation type="journal article" date="2012" name="Proc. Natl. Acad. Sci. U.S.A.">
        <title>Antigenic diversity is generated by distinct evolutionary mechanisms in African trypanosome species.</title>
        <authorList>
            <person name="Jackson A.P."/>
            <person name="Berry A."/>
            <person name="Aslett M."/>
            <person name="Allison H.C."/>
            <person name="Burton P."/>
            <person name="Vavrova-Anderson J."/>
            <person name="Brown R."/>
            <person name="Browne H."/>
            <person name="Corton N."/>
            <person name="Hauser H."/>
            <person name="Gamble J."/>
            <person name="Gilderthorp R."/>
            <person name="Marcello L."/>
            <person name="McQuillan J."/>
            <person name="Otto T.D."/>
            <person name="Quail M.A."/>
            <person name="Sanders M.J."/>
            <person name="van Tonder A."/>
            <person name="Ginger M.L."/>
            <person name="Field M.C."/>
            <person name="Barry J.D."/>
            <person name="Hertz-Fowler C."/>
            <person name="Berriman M."/>
        </authorList>
    </citation>
    <scope>NUCLEOTIDE SEQUENCE</scope>
    <source>
        <strain evidence="1">IL3000</strain>
    </source>
</reference>
<dbReference type="VEuPathDB" id="TriTrypDB:TcIL3000.11.12430"/>
<name>G0V275_TRYCI</name>
<sequence>MGREKRERDGKTRGRVEATTVFFSFPVFPSPLHLQHDAQSFSTNPTVHTHAIHSPKVPTTFNLPFPFLGTSYTRSNMIPLLNKDFSGNLPNKQSQCHSGRVKIMKKKYFIFCRTGKVLFFHHHRHCFSQLWRVSTTAHTPPHVSFLRAVLKRPPQRCEAKPTRG</sequence>
<dbReference type="EMBL" id="HE575324">
    <property type="protein sequence ID" value="CCC95747.1"/>
    <property type="molecule type" value="Genomic_DNA"/>
</dbReference>
<gene>
    <name evidence="1" type="ORF">TCIL3000_11_12430</name>
</gene>
<organism evidence="1">
    <name type="scientific">Trypanosoma congolense (strain IL3000)</name>
    <dbReference type="NCBI Taxonomy" id="1068625"/>
    <lineage>
        <taxon>Eukaryota</taxon>
        <taxon>Discoba</taxon>
        <taxon>Euglenozoa</taxon>
        <taxon>Kinetoplastea</taxon>
        <taxon>Metakinetoplastina</taxon>
        <taxon>Trypanosomatida</taxon>
        <taxon>Trypanosomatidae</taxon>
        <taxon>Trypanosoma</taxon>
        <taxon>Nannomonas</taxon>
    </lineage>
</organism>
<accession>G0V275</accession>
<evidence type="ECO:0000313" key="1">
    <source>
        <dbReference type="EMBL" id="CCC95747.1"/>
    </source>
</evidence>
<dbReference type="AlphaFoldDB" id="G0V275"/>
<proteinExistence type="predicted"/>
<protein>
    <submittedName>
        <fullName evidence="1">Uncharacterized protein TCIL3000_11_12430</fullName>
    </submittedName>
</protein>